<accession>A0A347UAG0</accession>
<dbReference type="EMBL" id="CP032097">
    <property type="protein sequence ID" value="AXX95838.1"/>
    <property type="molecule type" value="Genomic_DNA"/>
</dbReference>
<evidence type="ECO:0000313" key="4">
    <source>
        <dbReference type="Proteomes" id="UP000290588"/>
    </source>
</evidence>
<reference evidence="2 4" key="1">
    <citation type="submission" date="2017-09" db="EMBL/GenBank/DDBJ databases">
        <title>Genomics of the genus Arcobacter.</title>
        <authorList>
            <person name="Perez-Cataluna A."/>
            <person name="Figueras M.J."/>
            <person name="Salas-Masso N."/>
        </authorList>
    </citation>
    <scope>NUCLEOTIDE SEQUENCE [LARGE SCALE GENOMIC DNA]</scope>
    <source>
        <strain evidence="2 4">CECT 7837</strain>
    </source>
</reference>
<evidence type="ECO:0000313" key="3">
    <source>
        <dbReference type="Proteomes" id="UP000262582"/>
    </source>
</evidence>
<gene>
    <name evidence="1" type="ORF">AELL_2206</name>
    <name evidence="2" type="ORF">CP962_10025</name>
</gene>
<proteinExistence type="predicted"/>
<evidence type="ECO:0000313" key="1">
    <source>
        <dbReference type="EMBL" id="AXX95838.1"/>
    </source>
</evidence>
<sequence>MKRILIISDGKPGHLNQSIAFCKIKDVSYDILEVKFKSKFHKALSYLFDRFDFFTDFLFDDYKKYYFDFYDAVVSTGSGTYYFNKFIGQKYNKKSIALMLPKSYKFKNFYYIIAQEHDNPVRLDNILTLPLNLSYPKEKGYVKKVENKKSLAVIIGGDNDVFNMEYELIKDELDYIFEKYPDYLKYVTTSRRTSKLIENLVDKYKFDYKLIYSKEPNINPIGDFIAVCDEFFITTDSTSMLSEVRANSDAKINIIDLDSKKENTKFHRLVNIIEDMDNEKINFAKLLKKVKI</sequence>
<dbReference type="OrthoDB" id="1865at2"/>
<organism evidence="2 4">
    <name type="scientific">Arcobacter ellisii</name>
    <dbReference type="NCBI Taxonomy" id="913109"/>
    <lineage>
        <taxon>Bacteria</taxon>
        <taxon>Pseudomonadati</taxon>
        <taxon>Campylobacterota</taxon>
        <taxon>Epsilonproteobacteria</taxon>
        <taxon>Campylobacterales</taxon>
        <taxon>Arcobacteraceae</taxon>
        <taxon>Arcobacter</taxon>
    </lineage>
</organism>
<dbReference type="RefSeq" id="WP_118918000.1">
    <property type="nucleotide sequence ID" value="NZ_CP032097.1"/>
</dbReference>
<dbReference type="KEGG" id="aell:AELL_2206"/>
<reference evidence="1 3" key="2">
    <citation type="submission" date="2018-08" db="EMBL/GenBank/DDBJ databases">
        <title>Complete genome of the Arcobacter ellisii type strain LMG 26155.</title>
        <authorList>
            <person name="Miller W.G."/>
            <person name="Yee E."/>
            <person name="Bono J.L."/>
        </authorList>
    </citation>
    <scope>NUCLEOTIDE SEQUENCE [LARGE SCALE GENOMIC DNA]</scope>
    <source>
        <strain evidence="1 3">LMG 26155</strain>
    </source>
</reference>
<name>A0A347UAG0_9BACT</name>
<dbReference type="Proteomes" id="UP000290588">
    <property type="component" value="Unassembled WGS sequence"/>
</dbReference>
<dbReference type="Proteomes" id="UP000262582">
    <property type="component" value="Chromosome"/>
</dbReference>
<keyword evidence="3" id="KW-1185">Reference proteome</keyword>
<dbReference type="EMBL" id="NXIG01000010">
    <property type="protein sequence ID" value="RXI29698.1"/>
    <property type="molecule type" value="Genomic_DNA"/>
</dbReference>
<dbReference type="Pfam" id="PF06258">
    <property type="entry name" value="Mito_fiss_Elm1"/>
    <property type="match status" value="1"/>
</dbReference>
<dbReference type="InterPro" id="IPR009367">
    <property type="entry name" value="Elm1-like"/>
</dbReference>
<dbReference type="AlphaFoldDB" id="A0A347UAG0"/>
<protein>
    <submittedName>
        <fullName evidence="1">Mitochondrial fission domain-containing protein</fullName>
    </submittedName>
</protein>
<evidence type="ECO:0000313" key="2">
    <source>
        <dbReference type="EMBL" id="RXI29698.1"/>
    </source>
</evidence>